<dbReference type="SMART" id="SM00028">
    <property type="entry name" value="TPR"/>
    <property type="match status" value="2"/>
</dbReference>
<reference evidence="5 6" key="1">
    <citation type="submission" date="2019-10" db="EMBL/GenBank/DDBJ databases">
        <title>Rubrobacter sp nov SCSIO 52915 isolated from a deep-sea sediment in the South China Sea.</title>
        <authorList>
            <person name="Chen R.W."/>
        </authorList>
    </citation>
    <scope>NUCLEOTIDE SEQUENCE [LARGE SCALE GENOMIC DNA]</scope>
    <source>
        <strain evidence="5 6">SCSIO 52915</strain>
    </source>
</reference>
<name>A0A6G8PUR7_9ACTN</name>
<evidence type="ECO:0000256" key="2">
    <source>
        <dbReference type="ARBA" id="ARBA00022803"/>
    </source>
</evidence>
<evidence type="ECO:0000313" key="6">
    <source>
        <dbReference type="Proteomes" id="UP000502706"/>
    </source>
</evidence>
<dbReference type="Proteomes" id="UP000502706">
    <property type="component" value="Chromosome"/>
</dbReference>
<feature type="transmembrane region" description="Helical" evidence="4">
    <location>
        <begin position="38"/>
        <end position="58"/>
    </location>
</feature>
<dbReference type="AlphaFoldDB" id="A0A6G8PUR7"/>
<feature type="repeat" description="TPR" evidence="3">
    <location>
        <begin position="118"/>
        <end position="151"/>
    </location>
</feature>
<keyword evidence="1" id="KW-0677">Repeat</keyword>
<dbReference type="InterPro" id="IPR019734">
    <property type="entry name" value="TPR_rpt"/>
</dbReference>
<gene>
    <name evidence="5" type="ORF">GBA65_04365</name>
</gene>
<evidence type="ECO:0000313" key="5">
    <source>
        <dbReference type="EMBL" id="QIN77876.1"/>
    </source>
</evidence>
<feature type="transmembrane region" description="Helical" evidence="4">
    <location>
        <begin position="64"/>
        <end position="84"/>
    </location>
</feature>
<dbReference type="SUPFAM" id="SSF48452">
    <property type="entry name" value="TPR-like"/>
    <property type="match status" value="1"/>
</dbReference>
<sequence length="201" mass="21985">MGTAAIPVILTVLLVVVAWRVVFGFNKDLVRAGAWGELARRSLPFAAITLMAASLPLVQGRSGSIPIFWAIGFGVILLLSRFVSEPAGERRASRAFRQGNYDEAASLYRKLAEGRPLARHWAFLGAALGAGGHEEEALEASSRAVELDPQYGLAYYNRALILRNTGRRSRAIKDLKKALEADLPRRFKNAANNALRELQKG</sequence>
<proteinExistence type="predicted"/>
<keyword evidence="4" id="KW-0472">Membrane</keyword>
<accession>A0A6G8PUR7</accession>
<dbReference type="EMBL" id="CP045121">
    <property type="protein sequence ID" value="QIN77876.1"/>
    <property type="molecule type" value="Genomic_DNA"/>
</dbReference>
<keyword evidence="2 3" id="KW-0802">TPR repeat</keyword>
<dbReference type="PANTHER" id="PTHR44858">
    <property type="entry name" value="TETRATRICOPEPTIDE REPEAT PROTEIN 6"/>
    <property type="match status" value="1"/>
</dbReference>
<keyword evidence="4" id="KW-1133">Transmembrane helix</keyword>
<dbReference type="Pfam" id="PF13181">
    <property type="entry name" value="TPR_8"/>
    <property type="match status" value="1"/>
</dbReference>
<dbReference type="KEGG" id="rmar:GBA65_04365"/>
<organism evidence="5 6">
    <name type="scientific">Rubrobacter marinus</name>
    <dbReference type="NCBI Taxonomy" id="2653852"/>
    <lineage>
        <taxon>Bacteria</taxon>
        <taxon>Bacillati</taxon>
        <taxon>Actinomycetota</taxon>
        <taxon>Rubrobacteria</taxon>
        <taxon>Rubrobacterales</taxon>
        <taxon>Rubrobacteraceae</taxon>
        <taxon>Rubrobacter</taxon>
    </lineage>
</organism>
<dbReference type="Gene3D" id="1.25.40.10">
    <property type="entry name" value="Tetratricopeptide repeat domain"/>
    <property type="match status" value="1"/>
</dbReference>
<evidence type="ECO:0000256" key="4">
    <source>
        <dbReference type="SAM" id="Phobius"/>
    </source>
</evidence>
<keyword evidence="4" id="KW-0812">Transmembrane</keyword>
<keyword evidence="6" id="KW-1185">Reference proteome</keyword>
<evidence type="ECO:0000256" key="1">
    <source>
        <dbReference type="ARBA" id="ARBA00022737"/>
    </source>
</evidence>
<dbReference type="InterPro" id="IPR050498">
    <property type="entry name" value="Ycf3"/>
</dbReference>
<dbReference type="PROSITE" id="PS50005">
    <property type="entry name" value="TPR"/>
    <property type="match status" value="1"/>
</dbReference>
<dbReference type="PANTHER" id="PTHR44858:SF1">
    <property type="entry name" value="UDP-N-ACETYLGLUCOSAMINE--PEPTIDE N-ACETYLGLUCOSAMINYLTRANSFERASE SPINDLY-RELATED"/>
    <property type="match status" value="1"/>
</dbReference>
<feature type="transmembrane region" description="Helical" evidence="4">
    <location>
        <begin position="6"/>
        <end position="26"/>
    </location>
</feature>
<dbReference type="InterPro" id="IPR011990">
    <property type="entry name" value="TPR-like_helical_dom_sf"/>
</dbReference>
<evidence type="ECO:0000256" key="3">
    <source>
        <dbReference type="PROSITE-ProRule" id="PRU00339"/>
    </source>
</evidence>
<protein>
    <submittedName>
        <fullName evidence="5">Uncharacterized protein</fullName>
    </submittedName>
</protein>
<dbReference type="RefSeq" id="WP_166395556.1">
    <property type="nucleotide sequence ID" value="NZ_CP045121.1"/>
</dbReference>